<reference evidence="1 2" key="1">
    <citation type="submission" date="2018-03" db="EMBL/GenBank/DDBJ databases">
        <title>Genomic Encyclopedia of Archaeal and Bacterial Type Strains, Phase II (KMG-II): from individual species to whole genera.</title>
        <authorList>
            <person name="Goeker M."/>
        </authorList>
    </citation>
    <scope>NUCLEOTIDE SEQUENCE [LARGE SCALE GENOMIC DNA]</scope>
    <source>
        <strain evidence="1 2">DSM 24859</strain>
    </source>
</reference>
<name>A0A2P8HVW9_CHINA</name>
<accession>A0A2P8HVW9</accession>
<dbReference type="RefSeq" id="WP_106527526.1">
    <property type="nucleotide sequence ID" value="NZ_PYAW01000001.1"/>
</dbReference>
<dbReference type="AlphaFoldDB" id="A0A2P8HVW9"/>
<sequence length="72" mass="8259">MEVRDGKFYISISNDDPEKIINLELDNDSDTIWILNSTGELYSTTLWSILNDLETRMKDAEQSGNCITIPFD</sequence>
<organism evidence="1 2">
    <name type="scientific">Chitinophaga niastensis</name>
    <dbReference type="NCBI Taxonomy" id="536980"/>
    <lineage>
        <taxon>Bacteria</taxon>
        <taxon>Pseudomonadati</taxon>
        <taxon>Bacteroidota</taxon>
        <taxon>Chitinophagia</taxon>
        <taxon>Chitinophagales</taxon>
        <taxon>Chitinophagaceae</taxon>
        <taxon>Chitinophaga</taxon>
    </lineage>
</organism>
<evidence type="ECO:0000313" key="1">
    <source>
        <dbReference type="EMBL" id="PSL50377.1"/>
    </source>
</evidence>
<proteinExistence type="predicted"/>
<keyword evidence="2" id="KW-1185">Reference proteome</keyword>
<gene>
    <name evidence="1" type="ORF">CLV51_1011722</name>
</gene>
<comment type="caution">
    <text evidence="1">The sequence shown here is derived from an EMBL/GenBank/DDBJ whole genome shotgun (WGS) entry which is preliminary data.</text>
</comment>
<protein>
    <submittedName>
        <fullName evidence="1">Uncharacterized protein</fullName>
    </submittedName>
</protein>
<dbReference type="EMBL" id="PYAW01000001">
    <property type="protein sequence ID" value="PSL50377.1"/>
    <property type="molecule type" value="Genomic_DNA"/>
</dbReference>
<dbReference type="Proteomes" id="UP000240971">
    <property type="component" value="Unassembled WGS sequence"/>
</dbReference>
<dbReference type="OrthoDB" id="9968527at2"/>
<evidence type="ECO:0000313" key="2">
    <source>
        <dbReference type="Proteomes" id="UP000240971"/>
    </source>
</evidence>